<feature type="coiled-coil region" evidence="3">
    <location>
        <begin position="455"/>
        <end position="482"/>
    </location>
</feature>
<dbReference type="Proteomes" id="UP001166304">
    <property type="component" value="Unassembled WGS sequence"/>
</dbReference>
<evidence type="ECO:0000256" key="1">
    <source>
        <dbReference type="ARBA" id="ARBA00023015"/>
    </source>
</evidence>
<evidence type="ECO:0000313" key="7">
    <source>
        <dbReference type="Proteomes" id="UP001166304"/>
    </source>
</evidence>
<keyword evidence="3" id="KW-0175">Coiled coil</keyword>
<dbReference type="InterPro" id="IPR013767">
    <property type="entry name" value="PAS_fold"/>
</dbReference>
<dbReference type="Gene3D" id="3.30.450.20">
    <property type="entry name" value="PAS domain"/>
    <property type="match status" value="5"/>
</dbReference>
<dbReference type="InterPro" id="IPR001610">
    <property type="entry name" value="PAC"/>
</dbReference>
<dbReference type="InterPro" id="IPR029016">
    <property type="entry name" value="GAF-like_dom_sf"/>
</dbReference>
<feature type="domain" description="PAS" evidence="4">
    <location>
        <begin position="209"/>
        <end position="266"/>
    </location>
</feature>
<feature type="domain" description="PAS" evidence="4">
    <location>
        <begin position="472"/>
        <end position="542"/>
    </location>
</feature>
<dbReference type="PANTHER" id="PTHR44757">
    <property type="entry name" value="DIGUANYLATE CYCLASE DGCP"/>
    <property type="match status" value="1"/>
</dbReference>
<comment type="caution">
    <text evidence="6">The sequence shown here is derived from an EMBL/GenBank/DDBJ whole genome shotgun (WGS) entry which is preliminary data.</text>
</comment>
<dbReference type="Pfam" id="PF08448">
    <property type="entry name" value="PAS_4"/>
    <property type="match status" value="4"/>
</dbReference>
<accession>A0AA41G850</accession>
<dbReference type="Pfam" id="PF00989">
    <property type="entry name" value="PAS"/>
    <property type="match status" value="1"/>
</dbReference>
<dbReference type="SMART" id="SM00065">
    <property type="entry name" value="GAF"/>
    <property type="match status" value="2"/>
</dbReference>
<feature type="domain" description="PAC" evidence="5">
    <location>
        <begin position="659"/>
        <end position="710"/>
    </location>
</feature>
<dbReference type="Gene3D" id="3.30.450.40">
    <property type="match status" value="2"/>
</dbReference>
<dbReference type="EMBL" id="JAHQXE010000002">
    <property type="protein sequence ID" value="MBV0901912.1"/>
    <property type="molecule type" value="Genomic_DNA"/>
</dbReference>
<feature type="domain" description="PAC" evidence="5">
    <location>
        <begin position="412"/>
        <end position="467"/>
    </location>
</feature>
<dbReference type="Pfam" id="PF15915">
    <property type="entry name" value="BAT"/>
    <property type="match status" value="1"/>
</dbReference>
<dbReference type="PROSITE" id="PS50112">
    <property type="entry name" value="PAS"/>
    <property type="match status" value="3"/>
</dbReference>
<dbReference type="InterPro" id="IPR052155">
    <property type="entry name" value="Biofilm_reg_signaling"/>
</dbReference>
<evidence type="ECO:0000259" key="4">
    <source>
        <dbReference type="PROSITE" id="PS50112"/>
    </source>
</evidence>
<dbReference type="InterPro" id="IPR035965">
    <property type="entry name" value="PAS-like_dom_sf"/>
</dbReference>
<dbReference type="SMART" id="SM00091">
    <property type="entry name" value="PAS"/>
    <property type="match status" value="5"/>
</dbReference>
<dbReference type="InterPro" id="IPR031803">
    <property type="entry name" value="BAT_GAF/HTH-assoc"/>
</dbReference>
<feature type="domain" description="PAC" evidence="5">
    <location>
        <begin position="284"/>
        <end position="336"/>
    </location>
</feature>
<evidence type="ECO:0000313" key="6">
    <source>
        <dbReference type="EMBL" id="MBV0901912.1"/>
    </source>
</evidence>
<dbReference type="PROSITE" id="PS50113">
    <property type="entry name" value="PAC"/>
    <property type="match status" value="3"/>
</dbReference>
<evidence type="ECO:0000256" key="2">
    <source>
        <dbReference type="ARBA" id="ARBA00023163"/>
    </source>
</evidence>
<dbReference type="Pfam" id="PF13185">
    <property type="entry name" value="GAF_2"/>
    <property type="match status" value="1"/>
</dbReference>
<protein>
    <submittedName>
        <fullName evidence="6">PAS domain S-box protein</fullName>
    </submittedName>
</protein>
<dbReference type="Pfam" id="PF04967">
    <property type="entry name" value="HTH_10"/>
    <property type="match status" value="1"/>
</dbReference>
<dbReference type="SUPFAM" id="SSF55785">
    <property type="entry name" value="PYP-like sensor domain (PAS domain)"/>
    <property type="match status" value="5"/>
</dbReference>
<gene>
    <name evidence="6" type="ORF">KTS37_08930</name>
</gene>
<dbReference type="Pfam" id="PF01590">
    <property type="entry name" value="GAF"/>
    <property type="match status" value="1"/>
</dbReference>
<sequence>MARSSLTETLRETLAVFDASGTPLTTSEVADRLDLGRRSTYDRLQRLAEYDQVATKKVGASARVWWRPAVTARDVGGDAAAAEGLLVADLLDDVGVVVLDEDDAVVWTNDALERFFGPAAARSVGSGHRDFLDAVVAPAVADPETVVAGVRAATADGSDERVVCHVECDGERRARWLEHQCKAVDGESVAGGSVHLYRDVTEHRRSERSSQTFDSFVEAVEEYAIFRLDAAGRIRTWNSGAREIKGYDADEATGAHVSLFYTDEDRAAGVPDANLATAASDGVVHTEGWRVRADGSRFWANVTLRAVYGDDGEIQGYIKVTRDMTDQRARERKLRHERDLTELFLETAPIRMAVFRPDGTADRINSRARAQLGIDESAVPGFHVSELPMRDESGEPLDPGEHPIETAIRTGEPVSDRLLQHDGPDGGQHWVRVNASPVTDDEGRLECVVATGEDVTELQRKTRALERRRNDLERELDDVFDRVDDAFFALDDGWRFTYVNEQASSALDRSVGDLVGQSIWDAFPEARDTTFQEEYERALREQETVSFEEYFAPLSTWFEVTAYPSESGLSVYFRGINERKEREERLRRYRTVVETIDDGVYIVDGENRFVLVNEALTDLTGYDREELLGSHASTVTTEDDLSRAEDRRDALAASDATATTIETELVTSGGQTVPIETRFSLLDLGDGDPARVGVVRDVGDRKERQKQLQRRMRQQEVISDLGQQALERPDLDALFAAATRLVADTLDIEYCKVLDLDADGESLLLREGVGWQQGLVGEATVSAVETDSQAAYTLTVDEPVVVTDLTTESRFSGPDLLRDHDVRSGISTIIGPRTEPWGILGTHSTESRTFSEEDARFVQSVANILATAINRRDYERKLLDQREQLAALNSLNAVIQETTSAVIEQPTRETIESTVCEYIAHSPSYLFAWIGDVDPETETVNLRTEAGVDGYLDGITISVNPDDERSDGPTGRAIRTGRVQTTQDVTADSRHDPWRDHIEGHGVRSSAAIPLSYEGTTYGVLNVYSDRPNAFEGNEGDLLGRFGEVVGHAIASTERKRALLSDEVVELQFRIDDVFDNFGVEARATGRTTMDHVVPIDDDQFLVFGTVDADARADLVALVETVPTWDSVSFHDDEGATRYELRLTEPPVLSELASVGGLVDEAVIEDGDLSLTIHLSPSTETRHVVDAIQETYPSVTLLKRRQRSATTDDAWDRDPLEALTDRQRTTLRAAYHSGFFEWPRAATGESIADSLGVSPPTYHQHLRAAERKVFDSLLGGNANRIGNT</sequence>
<proteinExistence type="predicted"/>
<evidence type="ECO:0000256" key="3">
    <source>
        <dbReference type="SAM" id="Coils"/>
    </source>
</evidence>
<dbReference type="RefSeq" id="WP_162413098.1">
    <property type="nucleotide sequence ID" value="NZ_JAHQXE010000002.1"/>
</dbReference>
<keyword evidence="7" id="KW-1185">Reference proteome</keyword>
<dbReference type="GO" id="GO:0006355">
    <property type="term" value="P:regulation of DNA-templated transcription"/>
    <property type="evidence" value="ECO:0007669"/>
    <property type="project" value="InterPro"/>
</dbReference>
<dbReference type="InterPro" id="IPR000700">
    <property type="entry name" value="PAS-assoc_C"/>
</dbReference>
<dbReference type="InterPro" id="IPR007050">
    <property type="entry name" value="HTH_bacterioopsin"/>
</dbReference>
<dbReference type="SUPFAM" id="SSF55781">
    <property type="entry name" value="GAF domain-like"/>
    <property type="match status" value="2"/>
</dbReference>
<organism evidence="6 7">
    <name type="scientific">Haloarcula salina</name>
    <dbReference type="NCBI Taxonomy" id="1429914"/>
    <lineage>
        <taxon>Archaea</taxon>
        <taxon>Methanobacteriati</taxon>
        <taxon>Methanobacteriota</taxon>
        <taxon>Stenosarchaea group</taxon>
        <taxon>Halobacteria</taxon>
        <taxon>Halobacteriales</taxon>
        <taxon>Haloarculaceae</taxon>
        <taxon>Haloarcula</taxon>
    </lineage>
</organism>
<dbReference type="CDD" id="cd00130">
    <property type="entry name" value="PAS"/>
    <property type="match status" value="4"/>
</dbReference>
<dbReference type="SMART" id="SM00086">
    <property type="entry name" value="PAC"/>
    <property type="match status" value="3"/>
</dbReference>
<dbReference type="InterPro" id="IPR003018">
    <property type="entry name" value="GAF"/>
</dbReference>
<keyword evidence="1" id="KW-0805">Transcription regulation</keyword>
<evidence type="ECO:0000259" key="5">
    <source>
        <dbReference type="PROSITE" id="PS50113"/>
    </source>
</evidence>
<dbReference type="NCBIfam" id="TIGR00229">
    <property type="entry name" value="sensory_box"/>
    <property type="match status" value="4"/>
</dbReference>
<keyword evidence="2" id="KW-0804">Transcription</keyword>
<feature type="domain" description="PAS" evidence="4">
    <location>
        <begin position="585"/>
        <end position="654"/>
    </location>
</feature>
<name>A0AA41G850_9EURY</name>
<dbReference type="InterPro" id="IPR013656">
    <property type="entry name" value="PAS_4"/>
</dbReference>
<reference evidence="6" key="1">
    <citation type="submission" date="2021-06" db="EMBL/GenBank/DDBJ databases">
        <title>New haloarchaea isolates fom saline soil.</title>
        <authorList>
            <person name="Duran-Viseras A."/>
            <person name="Sanchez-Porro C.S."/>
            <person name="Ventosa A."/>
        </authorList>
    </citation>
    <scope>NUCLEOTIDE SEQUENCE</scope>
    <source>
        <strain evidence="6">JCM 18369</strain>
    </source>
</reference>
<dbReference type="InterPro" id="IPR000014">
    <property type="entry name" value="PAS"/>
</dbReference>
<dbReference type="PANTHER" id="PTHR44757:SF2">
    <property type="entry name" value="BIOFILM ARCHITECTURE MAINTENANCE PROTEIN MBAA"/>
    <property type="match status" value="1"/>
</dbReference>